<evidence type="ECO:0000313" key="4">
    <source>
        <dbReference type="Proteomes" id="UP001374579"/>
    </source>
</evidence>
<feature type="compositionally biased region" description="Low complexity" evidence="1">
    <location>
        <begin position="400"/>
        <end position="410"/>
    </location>
</feature>
<feature type="region of interest" description="Disordered" evidence="1">
    <location>
        <begin position="1"/>
        <end position="411"/>
    </location>
</feature>
<protein>
    <recommendedName>
        <fullName evidence="2">KY-like immunoglobulin-like domain-containing protein</fullName>
    </recommendedName>
</protein>
<feature type="compositionally biased region" description="Polar residues" evidence="1">
    <location>
        <begin position="2084"/>
        <end position="2104"/>
    </location>
</feature>
<dbReference type="PANTHER" id="PTHR47020:SF1">
    <property type="entry name" value="HILLARIN"/>
    <property type="match status" value="1"/>
</dbReference>
<feature type="compositionally biased region" description="Polar residues" evidence="1">
    <location>
        <begin position="2211"/>
        <end position="2231"/>
    </location>
</feature>
<dbReference type="EMBL" id="JBAMIC010000013">
    <property type="protein sequence ID" value="KAK7097372.1"/>
    <property type="molecule type" value="Genomic_DNA"/>
</dbReference>
<feature type="compositionally biased region" description="Basic and acidic residues" evidence="1">
    <location>
        <begin position="1877"/>
        <end position="1892"/>
    </location>
</feature>
<feature type="compositionally biased region" description="Polar residues" evidence="1">
    <location>
        <begin position="596"/>
        <end position="606"/>
    </location>
</feature>
<proteinExistence type="predicted"/>
<feature type="compositionally biased region" description="Basic and acidic residues" evidence="1">
    <location>
        <begin position="40"/>
        <end position="51"/>
    </location>
</feature>
<feature type="domain" description="KY-like immunoglobulin-like" evidence="2">
    <location>
        <begin position="939"/>
        <end position="1056"/>
    </location>
</feature>
<feature type="compositionally biased region" description="Polar residues" evidence="1">
    <location>
        <begin position="128"/>
        <end position="143"/>
    </location>
</feature>
<feature type="region of interest" description="Disordered" evidence="1">
    <location>
        <begin position="1324"/>
        <end position="1576"/>
    </location>
</feature>
<feature type="compositionally biased region" description="Polar residues" evidence="1">
    <location>
        <begin position="1481"/>
        <end position="1496"/>
    </location>
</feature>
<evidence type="ECO:0000259" key="2">
    <source>
        <dbReference type="Pfam" id="PF23265"/>
    </source>
</evidence>
<feature type="compositionally biased region" description="Polar residues" evidence="1">
    <location>
        <begin position="252"/>
        <end position="262"/>
    </location>
</feature>
<feature type="compositionally biased region" description="Polar residues" evidence="1">
    <location>
        <begin position="1989"/>
        <end position="2010"/>
    </location>
</feature>
<evidence type="ECO:0000256" key="1">
    <source>
        <dbReference type="SAM" id="MobiDB-lite"/>
    </source>
</evidence>
<feature type="region of interest" description="Disordered" evidence="1">
    <location>
        <begin position="563"/>
        <end position="643"/>
    </location>
</feature>
<feature type="compositionally biased region" description="Acidic residues" evidence="1">
    <location>
        <begin position="1237"/>
        <end position="1254"/>
    </location>
</feature>
<dbReference type="PANTHER" id="PTHR47020">
    <property type="entry name" value="HILLARIN"/>
    <property type="match status" value="1"/>
</dbReference>
<dbReference type="InterPro" id="IPR056564">
    <property type="entry name" value="Ig-like_KY"/>
</dbReference>
<feature type="compositionally biased region" description="Low complexity" evidence="1">
    <location>
        <begin position="2163"/>
        <end position="2178"/>
    </location>
</feature>
<feature type="compositionally biased region" description="Basic and acidic residues" evidence="1">
    <location>
        <begin position="89"/>
        <end position="100"/>
    </location>
</feature>
<feature type="compositionally biased region" description="Basic and acidic residues" evidence="1">
    <location>
        <begin position="2012"/>
        <end position="2026"/>
    </location>
</feature>
<feature type="compositionally biased region" description="Basic and acidic residues" evidence="1">
    <location>
        <begin position="182"/>
        <end position="192"/>
    </location>
</feature>
<feature type="compositionally biased region" description="Basic and acidic residues" evidence="1">
    <location>
        <begin position="368"/>
        <end position="389"/>
    </location>
</feature>
<dbReference type="Pfam" id="PF23265">
    <property type="entry name" value="Ig-like_KY"/>
    <property type="match status" value="2"/>
</dbReference>
<feature type="compositionally biased region" description="Basic and acidic residues" evidence="1">
    <location>
        <begin position="619"/>
        <end position="641"/>
    </location>
</feature>
<feature type="compositionally biased region" description="Acidic residues" evidence="1">
    <location>
        <begin position="1357"/>
        <end position="1377"/>
    </location>
</feature>
<feature type="compositionally biased region" description="Low complexity" evidence="1">
    <location>
        <begin position="320"/>
        <end position="329"/>
    </location>
</feature>
<feature type="compositionally biased region" description="Basic and acidic residues" evidence="1">
    <location>
        <begin position="1193"/>
        <end position="1208"/>
    </location>
</feature>
<dbReference type="Proteomes" id="UP001374579">
    <property type="component" value="Unassembled WGS sequence"/>
</dbReference>
<feature type="region of interest" description="Disordered" evidence="1">
    <location>
        <begin position="1104"/>
        <end position="1173"/>
    </location>
</feature>
<feature type="compositionally biased region" description="Polar residues" evidence="1">
    <location>
        <begin position="52"/>
        <end position="73"/>
    </location>
</feature>
<feature type="compositionally biased region" description="Polar residues" evidence="1">
    <location>
        <begin position="231"/>
        <end position="240"/>
    </location>
</feature>
<feature type="compositionally biased region" description="Polar residues" evidence="1">
    <location>
        <begin position="1956"/>
        <end position="1969"/>
    </location>
</feature>
<feature type="compositionally biased region" description="Basic and acidic residues" evidence="1">
    <location>
        <begin position="1408"/>
        <end position="1439"/>
    </location>
</feature>
<feature type="compositionally biased region" description="Polar residues" evidence="1">
    <location>
        <begin position="299"/>
        <end position="311"/>
    </location>
</feature>
<gene>
    <name evidence="3" type="ORF">V1264_004361</name>
</gene>
<feature type="domain" description="KY-like immunoglobulin-like" evidence="2">
    <location>
        <begin position="818"/>
        <end position="926"/>
    </location>
</feature>
<dbReference type="InterPro" id="IPR053041">
    <property type="entry name" value="Transglut-like_Superfamily_Mod"/>
</dbReference>
<name>A0AAN9B1X0_9CAEN</name>
<feature type="region of interest" description="Disordered" evidence="1">
    <location>
        <begin position="1187"/>
        <end position="1259"/>
    </location>
</feature>
<comment type="caution">
    <text evidence="3">The sequence shown here is derived from an EMBL/GenBank/DDBJ whole genome shotgun (WGS) entry which is preliminary data.</text>
</comment>
<feature type="compositionally biased region" description="Basic and acidic residues" evidence="1">
    <location>
        <begin position="1563"/>
        <end position="1576"/>
    </location>
</feature>
<feature type="compositionally biased region" description="Low complexity" evidence="1">
    <location>
        <begin position="1851"/>
        <end position="1865"/>
    </location>
</feature>
<feature type="compositionally biased region" description="Polar residues" evidence="1">
    <location>
        <begin position="2050"/>
        <end position="2061"/>
    </location>
</feature>
<dbReference type="Gene3D" id="1.20.920.60">
    <property type="match status" value="1"/>
</dbReference>
<evidence type="ECO:0000313" key="3">
    <source>
        <dbReference type="EMBL" id="KAK7097372.1"/>
    </source>
</evidence>
<organism evidence="3 4">
    <name type="scientific">Littorina saxatilis</name>
    <dbReference type="NCBI Taxonomy" id="31220"/>
    <lineage>
        <taxon>Eukaryota</taxon>
        <taxon>Metazoa</taxon>
        <taxon>Spiralia</taxon>
        <taxon>Lophotrochozoa</taxon>
        <taxon>Mollusca</taxon>
        <taxon>Gastropoda</taxon>
        <taxon>Caenogastropoda</taxon>
        <taxon>Littorinimorpha</taxon>
        <taxon>Littorinoidea</taxon>
        <taxon>Littorinidae</taxon>
        <taxon>Littorina</taxon>
    </lineage>
</organism>
<feature type="compositionally biased region" description="Polar residues" evidence="1">
    <location>
        <begin position="206"/>
        <end position="221"/>
    </location>
</feature>
<feature type="compositionally biased region" description="Basic and acidic residues" evidence="1">
    <location>
        <begin position="1324"/>
        <end position="1339"/>
    </location>
</feature>
<feature type="region of interest" description="Disordered" evidence="1">
    <location>
        <begin position="1827"/>
        <end position="2274"/>
    </location>
</feature>
<feature type="compositionally biased region" description="Basic and acidic residues" evidence="1">
    <location>
        <begin position="1378"/>
        <end position="1400"/>
    </location>
</feature>
<feature type="compositionally biased region" description="Basic and acidic residues" evidence="1">
    <location>
        <begin position="1497"/>
        <end position="1537"/>
    </location>
</feature>
<feature type="compositionally biased region" description="Basic and acidic residues" evidence="1">
    <location>
        <begin position="1116"/>
        <end position="1165"/>
    </location>
</feature>
<reference evidence="3 4" key="1">
    <citation type="submission" date="2024-02" db="EMBL/GenBank/DDBJ databases">
        <title>Chromosome-scale genome assembly of the rough periwinkle Littorina saxatilis.</title>
        <authorList>
            <person name="De Jode A."/>
            <person name="Faria R."/>
            <person name="Formenti G."/>
            <person name="Sims Y."/>
            <person name="Smith T.P."/>
            <person name="Tracey A."/>
            <person name="Wood J.M.D."/>
            <person name="Zagrodzka Z.B."/>
            <person name="Johannesson K."/>
            <person name="Butlin R.K."/>
            <person name="Leder E.H."/>
        </authorList>
    </citation>
    <scope>NUCLEOTIDE SEQUENCE [LARGE SCALE GENOMIC DNA]</scope>
    <source>
        <strain evidence="3">Snail1</strain>
        <tissue evidence="3">Muscle</tissue>
    </source>
</reference>
<sequence length="2274" mass="252194">METKDIAPAVQSLTPDVIIKNPTSDAQSGLSPTQISSDEYSPRFERSDSEVIHTSTSVSHERSGNQQSGSPINDANHETRESNSSLHNVRSETPKKERPLTGRQSAQQQNEGGGDNSDYPNAVESKRTQPVPSRTDSKSSLGRISSARRKTDSVDLGDQGTGESMSSRQGERTETLNTTPDRPGKGNSDKPTSRITSAMGKPHGFVSQSVERSTSQESEGQGVNDKIRPVSRTSDTSFNRIRSARRKPDTPTAMNRQESGTSLDAYRPVSRQINNSVERVRTDSGEQETSAEQRRPLTRDSNSSSRRTGQQRPLSRDSDSSLSRVRYSRQNTQISLNVVGPGAQESENSLNGTRESEENSRTPAAGDVRSEDARENDHILASSPDKESEYGSPTRPKPPKTQFTKPTPQRMEQLDRYVLNTPKQLDNFPTYELVQYLLSPTQTELEAAYALYRWVTCLQSKQGKTTPKTDEEEQSEETVVHTLRTYKEELQRGKIDHADMFSLICKCANLETHKVTGKVRFYCPQPSAHLCGTRHATWSAILLPGGWGLVDCALGARSSKFHASDVKRDDVKRDDVKRDDVKRDDVKRSSPRELETNSQRPGTVSTIDDIPEPPPASRNEFDRRDSSRERESEKKSREHAPHNFYFLPPPEMLVTSHLPDNPCWQLLPQPVNEPDFKTSLLIKPQLHYLNVDLVYPTTFRVKDIAEETEVVWRLKGKALRRFAFRLFCISNNGLSCRDLSRYGFLENQFSTGEATLRLIPPSSGHYVCELYGTLLPAKGNEMTHMVSFDLAFAKTITTPLKFPCNERVEWGPGAECSALGLRPISHETGCINVDFGEAEVVFASSRPVVVTQKLLAVEDEGPGTEVPHSTVNFRDRKNKVRILLRIPEAGDYVLGVYVKEESSPGKCQLVCNYLILCDSGIPEVVHPFPSLPYSKLGPTKAFADFNMKVVCPKKSPIVVAPYSGKVTFVFTTPEAADLSCDLHHLGDDGDETGDAGEYVQHVCQSGESVFKARLPEPGDYLFHLYGKPVDGEGHKFLLYSALVECAVPNKDCLPLPRVVPDWRPRVQILAPLRKCLVLGAVAHFAVRAYKVKVVAIVGQSGTQKFVNEDDDDDGEEKQRNGKMDHDDTKTSSDKDMHLKDQQPKDQDKISEDHFFDDKGEKEANRDSFTVTEKSEIDERKFDADVEEAGTDFNSEKHTNRTQTSDKDCTSYQLSDQESSHSSKKSATVKGEEKEKEEVEDDDDEEDDEEEDEGEDGWHVWRCNVKVNREDEGSGVKLYVQSAGSRDAHMVCVSEFEVITERNMAAKLDHQHAVWAAAEARFKVRPDSGHRSHLDDEEKQSAYFLDDEVYLSNPLGDDNSDDGSDEDDDHDDFSSDSEDDRKESSDEERVQRGTDGEDTTTRESLSPNAEKKPGSLRKETKSSRSNESRERAPKSQDKRVVTTTGKQTRETKAVKSTGKTMNDRVAEMKRVFQPAKAYNAPPSGNNSASKTSTPRPNTNREKTKWDDSTSRGEEAKGREKTNKDTVASTKEKTPREEGVPSSTKVKTPREEGVPSSTKVKKKEVRYQEEEKREVVTQRGEKVGKSVVLQGEDSDREDGGTAERNLRRKLWNACQRRDREAIGRAVTRYNRGGYPPCPDLAEGERLLSLFQLRDGLIQALESKDNTAIREALTEVERHGFAGEMSVICRKAHAQLSPHRVHSSFPALVEADIRTLLEIRSYRCPPEVVHHVVKGVLLLIGVHEGLTKNWKGCRRRLHVLGPDGILRKMVKVKVENIHPEIAARASVLLDRHVMVDVLNAGPGVLAIYKWARGVIARVEELEELEDVYDGVNDKEPSTPASKRRQREIFREQSDASTNASSTASNNDNIPANDDQNNETGQRKGDTGTPRAERRGGNKVTQGKVRTEKATANGEVGQKIDHNKNLRKQDKRVSGNAGHKSSRSSGNTPRVEARKGLASHNDSTSGNSKISSTTEEKDDASKKAQDVDDDDNQTSVSGSSANYKVTQESLSAKSSKAHEDKDASGSERTNRSQNTRNSSRAATNTGRYRYRGQVNKSTNNSSLGKNSEAAKGQYQSQEPANKPIKANGSVSTTRGSNKSGEQTKTAVTDTGVADQNLESATGSSPQTGPGGQSWGEPQEPLRSLSPHKSPLFRPSNKARNKADMVKPRPSASSSRPKTTPTPVLQSTFFFASLVKKEGEEDEEEENNNKVGFFPKTQSAKLGFRNSTSGKTSRSASPRIGPGATTEARFGGKLDSSKPASETGRNDKRGFSDIATPDI</sequence>
<accession>A0AAN9B1X0</accession>
<keyword evidence="4" id="KW-1185">Reference proteome</keyword>
<feature type="compositionally biased region" description="Basic and acidic residues" evidence="1">
    <location>
        <begin position="1460"/>
        <end position="1469"/>
    </location>
</feature>
<feature type="compositionally biased region" description="Basic and acidic residues" evidence="1">
    <location>
        <begin position="1914"/>
        <end position="1929"/>
    </location>
</feature>
<feature type="compositionally biased region" description="Polar residues" evidence="1">
    <location>
        <begin position="2027"/>
        <end position="2042"/>
    </location>
</feature>
<feature type="compositionally biased region" description="Basic and acidic residues" evidence="1">
    <location>
        <begin position="563"/>
        <end position="595"/>
    </location>
</feature>
<feature type="compositionally biased region" description="Polar residues" evidence="1">
    <location>
        <begin position="21"/>
        <end position="39"/>
    </location>
</feature>